<accession>A0ABS8V2C9</accession>
<proteinExistence type="predicted"/>
<protein>
    <submittedName>
        <fullName evidence="1">Uncharacterized protein</fullName>
    </submittedName>
</protein>
<keyword evidence="2" id="KW-1185">Reference proteome</keyword>
<evidence type="ECO:0000313" key="1">
    <source>
        <dbReference type="EMBL" id="MCD9641293.1"/>
    </source>
</evidence>
<dbReference type="Proteomes" id="UP000823775">
    <property type="component" value="Unassembled WGS sequence"/>
</dbReference>
<sequence length="57" mass="6480">QFQQQFARGWQPFGDQVSMEFELPSGFSSTASARVLLRRSGCEAAAHCGREFKNRDR</sequence>
<comment type="caution">
    <text evidence="1">The sequence shown here is derived from an EMBL/GenBank/DDBJ whole genome shotgun (WGS) entry which is preliminary data.</text>
</comment>
<organism evidence="1 2">
    <name type="scientific">Datura stramonium</name>
    <name type="common">Jimsonweed</name>
    <name type="synonym">Common thornapple</name>
    <dbReference type="NCBI Taxonomy" id="4076"/>
    <lineage>
        <taxon>Eukaryota</taxon>
        <taxon>Viridiplantae</taxon>
        <taxon>Streptophyta</taxon>
        <taxon>Embryophyta</taxon>
        <taxon>Tracheophyta</taxon>
        <taxon>Spermatophyta</taxon>
        <taxon>Magnoliopsida</taxon>
        <taxon>eudicotyledons</taxon>
        <taxon>Gunneridae</taxon>
        <taxon>Pentapetalae</taxon>
        <taxon>asterids</taxon>
        <taxon>lamiids</taxon>
        <taxon>Solanales</taxon>
        <taxon>Solanaceae</taxon>
        <taxon>Solanoideae</taxon>
        <taxon>Datureae</taxon>
        <taxon>Datura</taxon>
    </lineage>
</organism>
<dbReference type="EMBL" id="JACEIK010003324">
    <property type="protein sequence ID" value="MCD9641293.1"/>
    <property type="molecule type" value="Genomic_DNA"/>
</dbReference>
<name>A0ABS8V2C9_DATST</name>
<evidence type="ECO:0000313" key="2">
    <source>
        <dbReference type="Proteomes" id="UP000823775"/>
    </source>
</evidence>
<gene>
    <name evidence="1" type="ORF">HAX54_027400</name>
</gene>
<feature type="non-terminal residue" evidence="1">
    <location>
        <position position="1"/>
    </location>
</feature>
<reference evidence="1 2" key="1">
    <citation type="journal article" date="2021" name="BMC Genomics">
        <title>Datura genome reveals duplications of psychoactive alkaloid biosynthetic genes and high mutation rate following tissue culture.</title>
        <authorList>
            <person name="Rajewski A."/>
            <person name="Carter-House D."/>
            <person name="Stajich J."/>
            <person name="Litt A."/>
        </authorList>
    </citation>
    <scope>NUCLEOTIDE SEQUENCE [LARGE SCALE GENOMIC DNA]</scope>
    <source>
        <strain evidence="1">AR-01</strain>
    </source>
</reference>